<keyword evidence="4" id="KW-1185">Reference proteome</keyword>
<proteinExistence type="predicted"/>
<dbReference type="GO" id="GO:0010181">
    <property type="term" value="F:FMN binding"/>
    <property type="evidence" value="ECO:0007669"/>
    <property type="project" value="InterPro"/>
</dbReference>
<protein>
    <submittedName>
        <fullName evidence="3">FMN-binding protein</fullName>
    </submittedName>
</protein>
<name>A0A7G9GUM7_9FUSO</name>
<feature type="domain" description="FMN-binding" evidence="2">
    <location>
        <begin position="28"/>
        <end position="102"/>
    </location>
</feature>
<dbReference type="AlphaFoldDB" id="A0A7G9GUM7"/>
<dbReference type="SMART" id="SM00900">
    <property type="entry name" value="FMN_bind"/>
    <property type="match status" value="1"/>
</dbReference>
<keyword evidence="1" id="KW-0732">Signal</keyword>
<evidence type="ECO:0000256" key="1">
    <source>
        <dbReference type="SAM" id="SignalP"/>
    </source>
</evidence>
<organism evidence="3 4">
    <name type="scientific">Fusobacterium hominis</name>
    <dbReference type="NCBI Taxonomy" id="2764326"/>
    <lineage>
        <taxon>Bacteria</taxon>
        <taxon>Fusobacteriati</taxon>
        <taxon>Fusobacteriota</taxon>
        <taxon>Fusobacteriia</taxon>
        <taxon>Fusobacteriales</taxon>
        <taxon>Fusobacteriaceae</taxon>
        <taxon>Fusobacterium</taxon>
    </lineage>
</organism>
<dbReference type="EMBL" id="CP060637">
    <property type="protein sequence ID" value="QNM14509.1"/>
    <property type="molecule type" value="Genomic_DNA"/>
</dbReference>
<feature type="chain" id="PRO_5029014273" evidence="1">
    <location>
        <begin position="20"/>
        <end position="103"/>
    </location>
</feature>
<evidence type="ECO:0000259" key="2">
    <source>
        <dbReference type="SMART" id="SM00900"/>
    </source>
</evidence>
<feature type="signal peptide" evidence="1">
    <location>
        <begin position="1"/>
        <end position="19"/>
    </location>
</feature>
<evidence type="ECO:0000313" key="3">
    <source>
        <dbReference type="EMBL" id="QNM14509.1"/>
    </source>
</evidence>
<dbReference type="RefSeq" id="WP_101474064.1">
    <property type="nucleotide sequence ID" value="NZ_CP060637.1"/>
</dbReference>
<dbReference type="GO" id="GO:0016020">
    <property type="term" value="C:membrane"/>
    <property type="evidence" value="ECO:0007669"/>
    <property type="project" value="InterPro"/>
</dbReference>
<dbReference type="Pfam" id="PF04205">
    <property type="entry name" value="FMN_bind"/>
    <property type="match status" value="1"/>
</dbReference>
<reference evidence="3 4" key="1">
    <citation type="submission" date="2020-08" db="EMBL/GenBank/DDBJ databases">
        <authorList>
            <person name="Liu C."/>
            <person name="Sun Q."/>
        </authorList>
    </citation>
    <scope>NUCLEOTIDE SEQUENCE [LARGE SCALE GENOMIC DNA]</scope>
    <source>
        <strain evidence="3 4">NSJ-57</strain>
    </source>
</reference>
<evidence type="ECO:0000313" key="4">
    <source>
        <dbReference type="Proteomes" id="UP000515913"/>
    </source>
</evidence>
<dbReference type="Proteomes" id="UP000515913">
    <property type="component" value="Chromosome"/>
</dbReference>
<gene>
    <name evidence="3" type="ORF">H9Q81_05830</name>
</gene>
<dbReference type="InterPro" id="IPR007329">
    <property type="entry name" value="FMN-bd"/>
</dbReference>
<dbReference type="KEGG" id="fho:H9Q81_05830"/>
<sequence length="103" mass="10960">MKKIIFASLLAVLSITAFGATTEGVGAGYKDDIKVSVETEGDKITAIKVLKMDDTKRIAEPAIEKLTQEIIAQQKVDVDNVAGATYTSLGFKEAVQNAISNAK</sequence>
<accession>A0A7G9GUM7</accession>
<dbReference type="Gene3D" id="3.90.1010.20">
    <property type="match status" value="1"/>
</dbReference>